<dbReference type="Proteomes" id="UP000064844">
    <property type="component" value="Chromosome"/>
</dbReference>
<sequence>MGKKFTESKAFNIILAVLIALALWVYVTAIIGQVGSMTIRNVPITLVGEDVLNSKGLMIDASTKLTVNVGITGGRSALVAIASNSSEFITARLDVSEISEAGEYELPCKLGLENTLTSGVRLDGDSTQTIRVVVTKMLSKTIEVRGNFTGTVKDGYRTNTVEITPSTVRIQGPEALVNQIDYAQVTITGEELTKTVSGEMSFDMISSDGEVLKSDEISSNVNTVSVVLPVVKTLEIPLTVDFIYGGGITEENFARYVEPYVDIQPNTIQISGEESDITPLEGKSITLGKIDLADVVQENQTYTFPIVLASELSNDSGISEATVTISVKGLETKTVETSNIEVINVPEGFTASAVTQSLQVQVRGPADALETVDGYQLRVVVDLEGETLRQAQFPFQPKIYLDGESTCGVVNGANGYIVVVNIQSQ</sequence>
<dbReference type="PANTHER" id="PTHR37804:SF1">
    <property type="entry name" value="CDAA REGULATORY PROTEIN CDAR"/>
    <property type="match status" value="1"/>
</dbReference>
<evidence type="ECO:0000313" key="1">
    <source>
        <dbReference type="EMBL" id="ALP94006.1"/>
    </source>
</evidence>
<evidence type="ECO:0000313" key="2">
    <source>
        <dbReference type="Proteomes" id="UP000064844"/>
    </source>
</evidence>
<gene>
    <name evidence="1" type="ORF">IB211_01615</name>
</gene>
<dbReference type="PANTHER" id="PTHR37804">
    <property type="entry name" value="CDAA REGULATORY PROTEIN CDAR"/>
    <property type="match status" value="1"/>
</dbReference>
<dbReference type="InterPro" id="IPR012505">
    <property type="entry name" value="YbbR"/>
</dbReference>
<dbReference type="Pfam" id="PF07949">
    <property type="entry name" value="YbbR"/>
    <property type="match status" value="1"/>
</dbReference>
<proteinExistence type="predicted"/>
<dbReference type="EMBL" id="CP011307">
    <property type="protein sequence ID" value="ALP94006.1"/>
    <property type="molecule type" value="Genomic_DNA"/>
</dbReference>
<dbReference type="Gene3D" id="2.170.120.40">
    <property type="entry name" value="YbbR-like domain"/>
    <property type="match status" value="1"/>
</dbReference>
<reference evidence="1 2" key="1">
    <citation type="journal article" date="2015" name="Nat. Commun.">
        <title>Production of butyrate from lysine and the Amadori product fructoselysine by a human gut commensal.</title>
        <authorList>
            <person name="Bui T.P."/>
            <person name="Ritari J."/>
            <person name="Boeren S."/>
            <person name="de Waard P."/>
            <person name="Plugge C.M."/>
            <person name="de Vos W.M."/>
        </authorList>
    </citation>
    <scope>NUCLEOTIDE SEQUENCE [LARGE SCALE GENOMIC DNA]</scope>
    <source>
        <strain evidence="1 2">AF211</strain>
    </source>
</reference>
<accession>A0A0S2W3S9</accession>
<protein>
    <submittedName>
        <fullName evidence="1">Putative secreted protein associated with spyDAC</fullName>
    </submittedName>
</protein>
<dbReference type="InterPro" id="IPR053154">
    <property type="entry name" value="c-di-AMP_regulator"/>
</dbReference>
<dbReference type="AlphaFoldDB" id="A0A0S2W3S9"/>
<dbReference type="STRING" id="1297617.IB211_01615"/>
<organism evidence="1 2">
    <name type="scientific">Intestinimonas butyriciproducens</name>
    <dbReference type="NCBI Taxonomy" id="1297617"/>
    <lineage>
        <taxon>Bacteria</taxon>
        <taxon>Bacillati</taxon>
        <taxon>Bacillota</taxon>
        <taxon>Clostridia</taxon>
        <taxon>Eubacteriales</taxon>
        <taxon>Intestinimonas</taxon>
    </lineage>
</organism>
<keyword evidence="2" id="KW-1185">Reference proteome</keyword>
<name>A0A0S2W3S9_9FIRM</name>
<dbReference type="RefSeq" id="WP_058117691.1">
    <property type="nucleotide sequence ID" value="NZ_CALICV010000046.1"/>
</dbReference>
<reference evidence="2" key="2">
    <citation type="submission" date="2015-04" db="EMBL/GenBank/DDBJ databases">
        <title>A butyrogenic pathway from the amino acid lysine in a human gut commensal.</title>
        <authorList>
            <person name="de Vos W.M."/>
            <person name="Bui N.T.P."/>
            <person name="Plugge C.M."/>
            <person name="Ritari J."/>
        </authorList>
    </citation>
    <scope>NUCLEOTIDE SEQUENCE [LARGE SCALE GENOMIC DNA]</scope>
    <source>
        <strain evidence="2">AF211</strain>
    </source>
</reference>
<dbReference type="KEGG" id="ibu:IB211_01615"/>
<dbReference type="Gene3D" id="2.170.120.30">
    <property type="match status" value="2"/>
</dbReference>
<dbReference type="eggNOG" id="COG4856">
    <property type="taxonomic scope" value="Bacteria"/>
</dbReference>